<evidence type="ECO:0000256" key="4">
    <source>
        <dbReference type="ARBA" id="ARBA00022490"/>
    </source>
</evidence>
<keyword evidence="4 14" id="KW-0963">Cytoplasm</keyword>
<evidence type="ECO:0000256" key="10">
    <source>
        <dbReference type="ARBA" id="ARBA00022842"/>
    </source>
</evidence>
<dbReference type="SUPFAM" id="SSF109736">
    <property type="entry name" value="FGAM synthase PurL, linker domain"/>
    <property type="match status" value="1"/>
</dbReference>
<dbReference type="SUPFAM" id="SSF56042">
    <property type="entry name" value="PurM C-terminal domain-like"/>
    <property type="match status" value="2"/>
</dbReference>
<dbReference type="InterPro" id="IPR036676">
    <property type="entry name" value="PurM-like_C_sf"/>
</dbReference>
<dbReference type="UniPathway" id="UPA00074">
    <property type="reaction ID" value="UER00128"/>
</dbReference>
<keyword evidence="5 14" id="KW-0436">Ligase</keyword>
<feature type="region of interest" description="Disordered" evidence="15">
    <location>
        <begin position="821"/>
        <end position="855"/>
    </location>
</feature>
<feature type="domain" description="PurM-like C-terminal" evidence="16">
    <location>
        <begin position="483"/>
        <end position="635"/>
    </location>
</feature>
<dbReference type="GO" id="GO:0004642">
    <property type="term" value="F:phosphoribosylformylglycinamidine synthase activity"/>
    <property type="evidence" value="ECO:0007669"/>
    <property type="project" value="UniProtKB-UniRule"/>
</dbReference>
<dbReference type="GO" id="GO:0005524">
    <property type="term" value="F:ATP binding"/>
    <property type="evidence" value="ECO:0007669"/>
    <property type="project" value="UniProtKB-UniRule"/>
</dbReference>
<feature type="binding site" evidence="14">
    <location>
        <position position="1122"/>
    </location>
    <ligand>
        <name>Mg(2+)</name>
        <dbReference type="ChEBI" id="CHEBI:18420"/>
    </ligand>
</feature>
<protein>
    <recommendedName>
        <fullName evidence="14">Phosphoribosylformylglycinamidine synthase</fullName>
        <shortName evidence="14">FGAM synthase</shortName>
        <shortName evidence="14">FGAMS</shortName>
        <ecNumber evidence="14">6.3.5.3</ecNumber>
    </recommendedName>
    <alternativeName>
        <fullName evidence="14">Formylglycinamide ribonucleotide amidotransferase</fullName>
        <shortName evidence="14">FGAR amidotransferase</shortName>
        <shortName evidence="14">FGAR-AT</shortName>
    </alternativeName>
</protein>
<keyword evidence="11 14" id="KW-0315">Glutamine amidotransferase</keyword>
<feature type="binding site" evidence="14">
    <location>
        <position position="950"/>
    </location>
    <ligand>
        <name>Mg(2+)</name>
        <dbReference type="ChEBI" id="CHEBI:18420"/>
    </ligand>
</feature>
<comment type="similarity">
    <text evidence="3 14">In the N-terminal section; belongs to the FGAMS family.</text>
</comment>
<dbReference type="Gene3D" id="1.10.8.750">
    <property type="entry name" value="Phosphoribosylformylglycinamidine synthase, linker domain"/>
    <property type="match status" value="1"/>
</dbReference>
<dbReference type="InterPro" id="IPR029062">
    <property type="entry name" value="Class_I_gatase-like"/>
</dbReference>
<dbReference type="HAMAP" id="MF_00419">
    <property type="entry name" value="PurL_1"/>
    <property type="match status" value="1"/>
</dbReference>
<dbReference type="Pfam" id="PF18076">
    <property type="entry name" value="FGAR-AT_N"/>
    <property type="match status" value="1"/>
</dbReference>
<feature type="domain" description="FGAR-AT PurM N-terminal-like" evidence="19">
    <location>
        <begin position="876"/>
        <end position="1034"/>
    </location>
</feature>
<dbReference type="SUPFAM" id="SSF55326">
    <property type="entry name" value="PurM N-terminal domain-like"/>
    <property type="match status" value="2"/>
</dbReference>
<keyword evidence="8 14" id="KW-0658">Purine biosynthesis</keyword>
<feature type="compositionally biased region" description="Basic and acidic residues" evidence="15">
    <location>
        <begin position="826"/>
        <end position="844"/>
    </location>
</feature>
<evidence type="ECO:0000256" key="5">
    <source>
        <dbReference type="ARBA" id="ARBA00022598"/>
    </source>
</evidence>
<evidence type="ECO:0000259" key="18">
    <source>
        <dbReference type="Pfam" id="PF18076"/>
    </source>
</evidence>
<dbReference type="EMBL" id="CAADFU010000011">
    <property type="protein sequence ID" value="VFK41315.1"/>
    <property type="molecule type" value="Genomic_DNA"/>
</dbReference>
<evidence type="ECO:0000256" key="12">
    <source>
        <dbReference type="ARBA" id="ARBA00052585"/>
    </source>
</evidence>
<dbReference type="FunFam" id="3.30.1330.10:FF:000002">
    <property type="entry name" value="Phosphoribosylformylglycinamidine synthase"/>
    <property type="match status" value="1"/>
</dbReference>
<feature type="binding site" evidence="14">
    <location>
        <position position="906"/>
    </location>
    <ligand>
        <name>ATP</name>
        <dbReference type="ChEBI" id="CHEBI:30616"/>
    </ligand>
</feature>
<feature type="binding site" evidence="14">
    <location>
        <begin position="353"/>
        <end position="364"/>
    </location>
    <ligand>
        <name>ATP</name>
        <dbReference type="ChEBI" id="CHEBI:30616"/>
    </ligand>
</feature>
<dbReference type="PROSITE" id="PS51273">
    <property type="entry name" value="GATASE_TYPE_1"/>
    <property type="match status" value="1"/>
</dbReference>
<sequence>MKIFSLPGPSALSSFRLRKLLGEIRARTPRVSSLDADFVHFVELGQSLTEEEWARLAAILDYGAHDADAGASHGAGGASMEREKVFRSASPPPLPSSPSPSARLVLVAPRSGTVSPWSSKATDIVHRCGLSGIARIERGIAFYVGMENGAPSSGLALEDVALLLHDPMTQMVLDDFHGIDALFEHRGPAPLGHIPLGDPGTGDRDSRIAILEAANRDLGLALDAGEIAYLADGFAALGRDPTDVELMMFAQVNSEHCRHKVFNARWVLDGTPEERSLFEMIKSTHANAPDRAHILSAYADNAAVMRGLPMAEGGARFHPHPRSRRYSHMAGDAHILMKVETHNHPTAISPYPGAATGSGGEIRDEAATGRGARAKAGLTGFSVSNLRIPGFEQPWELDFGKPPRIASALSIMLEAPIGAAGFNNEFGRPALLGYFRTLEVAVAEVPSFTEIRGYHKPIMVAGGMGNIGAEHVAKRPLPVDAPVLVLGGPAMLIGLGGGAASSMASGAAKEGLDFASVQRENPEMQRRCQEVIDRCWQMGESNPILSIHDVGAGGLSNAVPELVHGGGRGGRFELRAIPNDDPGMSPLALWCNESQERYVLALEPQRLEEFLGFCQAERCPCAELGRTTEEMSLVLTDAWAKGEDRTPIHIPMSFLFGDPPRMAREARRIPTAGGETTARGGAPMAEGISPGTDGDTPGMEGDLEPVNGGPEPGEESEQGARDDLHRKDDGTHSADVSLQSANASQQPMNECLRRRDADTQSADADPRGKNVSRQAASAHSRDMSAGPHLLWGGRQGADAGSPAPTLDTIDAVPAERLPASFCTPGLERDASGNDGRVDKAEGRAHPPHPVPPQAGVNKETLETAAFRVLRLPTVASKGFLITIGDRSITGLVARDQMVGPWQVPVADCAVTASGFETHGGEAMAMGERAPAALLDAPASGRLAVAEAITNIACAPIENLQKVALSANWMAACGHPGEDARLFDTVNAVSKLCRTLGIAIPVGKDSLSMKTVWEEDGEARAVTAPLSLIVSSFAPVLDARRTLTPQLRVDGDGDGHDDSNSETDLILIDLGRGRNRLGGSALAQVRGDMGGEPADLDHPEDLAAFFQAIQTLNRADRLLAYHDRSDGGLFVTLCEMAFAGHTGISVHLDGLGAGPLGILFSEEPGAVLQVRREDSKAVMETLKWHGGIGEHTHVIGQPNPRDAIEFHLGGKCIFRESRISLQRAWSETGYRMQALRDNPDCARQEYEGISDADDPGLRPHIGFHLFSGVSEGNILDEDILGQILGSARPKMAILREQGVNGHVEMAAAFHRAGFDCFDVHMSDIIQGKATLADYHGLAACGGFSYGDVLGAGGGWANSILYNPRARDAFADFFSRPDTFTLGVCNGCQMLSRLTDLIPGAEHWPRFVRNLSEQFEARLVMCEVLPSPSVLLAGMAGSRLPIAVAHGEGKVKFGREGDRRGDDRRVDKHSASTTSCLRYVDNRGNPTERYPANPNGSPGGVTGFTSLDGRVTIMMPHPERMFRACQHSWHPDDWGEDGPWLRMFQNARRWVEGAVGG</sequence>
<dbReference type="InterPro" id="IPR010073">
    <property type="entry name" value="PurL_large"/>
</dbReference>
<evidence type="ECO:0000256" key="15">
    <source>
        <dbReference type="SAM" id="MobiDB-lite"/>
    </source>
</evidence>
<dbReference type="CDD" id="cd01740">
    <property type="entry name" value="GATase1_FGAR_AT"/>
    <property type="match status" value="1"/>
</dbReference>
<evidence type="ECO:0000256" key="9">
    <source>
        <dbReference type="ARBA" id="ARBA00022840"/>
    </source>
</evidence>
<feature type="domain" description="Phosphoribosylformylglycinamidine synthase linker" evidence="17">
    <location>
        <begin position="211"/>
        <end position="260"/>
    </location>
</feature>
<dbReference type="SMART" id="SM01211">
    <property type="entry name" value="GATase_5"/>
    <property type="match status" value="1"/>
</dbReference>
<reference evidence="20" key="1">
    <citation type="submission" date="2019-02" db="EMBL/GenBank/DDBJ databases">
        <authorList>
            <person name="Gruber-Vodicka R. H."/>
            <person name="Seah K. B. B."/>
        </authorList>
    </citation>
    <scope>NUCLEOTIDE SEQUENCE</scope>
    <source>
        <strain evidence="21">BECK_S1320</strain>
        <strain evidence="20">BECK_S1321</strain>
    </source>
</reference>
<dbReference type="CDD" id="cd02204">
    <property type="entry name" value="PurL_repeat2"/>
    <property type="match status" value="1"/>
</dbReference>
<feature type="region of interest" description="Disordered" evidence="15">
    <location>
        <begin position="1480"/>
        <end position="1499"/>
    </location>
</feature>
<dbReference type="FunFam" id="3.90.650.10:FF:000024">
    <property type="entry name" value="Phosphoribosylformylglycinamidine synthase"/>
    <property type="match status" value="1"/>
</dbReference>
<dbReference type="InterPro" id="IPR036921">
    <property type="entry name" value="PurM-like_N_sf"/>
</dbReference>
<comment type="pathway">
    <text evidence="2 14">Purine metabolism; IMP biosynthesis via de novo pathway; 5-amino-1-(5-phospho-D-ribosyl)imidazole from N(2)-formyl-N(1)-(5-phospho-D-ribosyl)glycinamide: step 1/2.</text>
</comment>
<feature type="compositionally biased region" description="Low complexity" evidence="15">
    <location>
        <begin position="672"/>
        <end position="682"/>
    </location>
</feature>
<evidence type="ECO:0000256" key="8">
    <source>
        <dbReference type="ARBA" id="ARBA00022755"/>
    </source>
</evidence>
<keyword evidence="7 14" id="KW-0547">Nucleotide-binding</keyword>
<evidence type="ECO:0000256" key="7">
    <source>
        <dbReference type="ARBA" id="ARBA00022741"/>
    </source>
</evidence>
<gene>
    <name evidence="14" type="primary">purL</name>
    <name evidence="21" type="ORF">BECKSD772E_GA0070983_101124</name>
    <name evidence="20" type="ORF">BECKSD772F_GA0070984_101729</name>
</gene>
<comment type="subcellular location">
    <subcellularLocation>
        <location evidence="1 14">Cytoplasm</location>
    </subcellularLocation>
</comment>
<dbReference type="SUPFAM" id="SSF52317">
    <property type="entry name" value="Class I glutamine amidotransferase-like"/>
    <property type="match status" value="1"/>
</dbReference>
<dbReference type="InterPro" id="IPR010918">
    <property type="entry name" value="PurM-like_C_dom"/>
</dbReference>
<dbReference type="Pfam" id="PF13507">
    <property type="entry name" value="GATase_5"/>
    <property type="match status" value="1"/>
</dbReference>
<feature type="compositionally biased region" description="Basic and acidic residues" evidence="15">
    <location>
        <begin position="751"/>
        <end position="768"/>
    </location>
</feature>
<evidence type="ECO:0000259" key="19">
    <source>
        <dbReference type="Pfam" id="PF22689"/>
    </source>
</evidence>
<evidence type="ECO:0000259" key="17">
    <source>
        <dbReference type="Pfam" id="PF18072"/>
    </source>
</evidence>
<dbReference type="Gene3D" id="3.40.50.880">
    <property type="match status" value="1"/>
</dbReference>
<organism evidence="20">
    <name type="scientific">Candidatus Kentrum sp. SD</name>
    <dbReference type="NCBI Taxonomy" id="2126332"/>
    <lineage>
        <taxon>Bacteria</taxon>
        <taxon>Pseudomonadati</taxon>
        <taxon>Pseudomonadota</taxon>
        <taxon>Gammaproteobacteria</taxon>
        <taxon>Candidatus Kentrum</taxon>
    </lineage>
</organism>
<dbReference type="GO" id="GO:0046872">
    <property type="term" value="F:metal ion binding"/>
    <property type="evidence" value="ECO:0007669"/>
    <property type="project" value="UniProtKB-KW"/>
</dbReference>
<comment type="catalytic activity">
    <reaction evidence="12 14">
        <text>N(2)-formyl-N(1)-(5-phospho-beta-D-ribosyl)glycinamide + L-glutamine + ATP + H2O = 2-formamido-N(1)-(5-O-phospho-beta-D-ribosyl)acetamidine + L-glutamate + ADP + phosphate + H(+)</text>
        <dbReference type="Rhea" id="RHEA:17129"/>
        <dbReference type="ChEBI" id="CHEBI:15377"/>
        <dbReference type="ChEBI" id="CHEBI:15378"/>
        <dbReference type="ChEBI" id="CHEBI:29985"/>
        <dbReference type="ChEBI" id="CHEBI:30616"/>
        <dbReference type="ChEBI" id="CHEBI:43474"/>
        <dbReference type="ChEBI" id="CHEBI:58359"/>
        <dbReference type="ChEBI" id="CHEBI:147286"/>
        <dbReference type="ChEBI" id="CHEBI:147287"/>
        <dbReference type="ChEBI" id="CHEBI:456216"/>
        <dbReference type="EC" id="6.3.5.3"/>
    </reaction>
</comment>
<feature type="active site" evidence="14">
    <location>
        <position position="1517"/>
    </location>
</feature>
<dbReference type="Pfam" id="PF02769">
    <property type="entry name" value="AIRS_C"/>
    <property type="match status" value="2"/>
</dbReference>
<evidence type="ECO:0000259" key="16">
    <source>
        <dbReference type="Pfam" id="PF02769"/>
    </source>
</evidence>
<evidence type="ECO:0000313" key="20">
    <source>
        <dbReference type="EMBL" id="VFK37652.1"/>
    </source>
</evidence>
<dbReference type="PANTHER" id="PTHR10099">
    <property type="entry name" value="PHOSPHORIBOSYLFORMYLGLYCINAMIDINE SYNTHASE"/>
    <property type="match status" value="1"/>
</dbReference>
<evidence type="ECO:0000256" key="3">
    <source>
        <dbReference type="ARBA" id="ARBA00008608"/>
    </source>
</evidence>
<evidence type="ECO:0000256" key="2">
    <source>
        <dbReference type="ARBA" id="ARBA00004920"/>
    </source>
</evidence>
<dbReference type="Pfam" id="PF22689">
    <property type="entry name" value="FGAR-AT_PurM_N-like"/>
    <property type="match status" value="1"/>
</dbReference>
<dbReference type="InterPro" id="IPR041609">
    <property type="entry name" value="PurL_linker"/>
</dbReference>
<dbReference type="InterPro" id="IPR055181">
    <property type="entry name" value="FGAR-AT_PurM_N-like"/>
</dbReference>
<comment type="subunit">
    <text evidence="14">Monomer.</text>
</comment>
<dbReference type="Gene3D" id="3.30.1330.10">
    <property type="entry name" value="PurM-like, N-terminal domain"/>
    <property type="match status" value="2"/>
</dbReference>
<evidence type="ECO:0000256" key="6">
    <source>
        <dbReference type="ARBA" id="ARBA00022723"/>
    </source>
</evidence>
<feature type="active site" evidence="14">
    <location>
        <position position="1515"/>
    </location>
</feature>
<feature type="binding site" evidence="14">
    <location>
        <position position="907"/>
    </location>
    <ligand>
        <name>Mg(2+)</name>
        <dbReference type="ChEBI" id="CHEBI:18420"/>
    </ligand>
</feature>
<keyword evidence="6 14" id="KW-0479">Metal-binding</keyword>
<comment type="function">
    <text evidence="13 14">Phosphoribosylformylglycinamidine synthase involved in the purines biosynthetic pathway. Catalyzes the ATP-dependent conversion of formylglycinamide ribonucleotide (FGAR) and glutamine to yield formylglycinamidine ribonucleotide (FGAM) and glutamate.</text>
</comment>
<feature type="domain" description="PurM-like C-terminal" evidence="16">
    <location>
        <begin position="1071"/>
        <end position="1200"/>
    </location>
</feature>
<name>A0A450Y7Z4_9GAMM</name>
<keyword evidence="10 14" id="KW-0460">Magnesium</keyword>
<feature type="region of interest" description="Disordered" evidence="15">
    <location>
        <begin position="71"/>
        <end position="102"/>
    </location>
</feature>
<accession>A0A450Y7Z4</accession>
<dbReference type="PANTHER" id="PTHR10099:SF1">
    <property type="entry name" value="PHOSPHORIBOSYLFORMYLGLYCINAMIDINE SYNTHASE"/>
    <property type="match status" value="1"/>
</dbReference>
<dbReference type="InterPro" id="IPR040707">
    <property type="entry name" value="FGAR-AT_N"/>
</dbReference>
<dbReference type="Gene3D" id="3.90.650.10">
    <property type="entry name" value="PurM-like C-terminal domain"/>
    <property type="match status" value="2"/>
</dbReference>
<feature type="compositionally biased region" description="Polar residues" evidence="15">
    <location>
        <begin position="734"/>
        <end position="748"/>
    </location>
</feature>
<feature type="binding site" evidence="14">
    <location>
        <position position="1124"/>
    </location>
    <ligand>
        <name>ATP</name>
        <dbReference type="ChEBI" id="CHEBI:30616"/>
    </ligand>
</feature>
<evidence type="ECO:0000313" key="21">
    <source>
        <dbReference type="EMBL" id="VFK41315.1"/>
    </source>
</evidence>
<dbReference type="Pfam" id="PF18072">
    <property type="entry name" value="FGAR-AT_linker"/>
    <property type="match status" value="1"/>
</dbReference>
<evidence type="ECO:0000256" key="14">
    <source>
        <dbReference type="HAMAP-Rule" id="MF_00419"/>
    </source>
</evidence>
<dbReference type="GO" id="GO:0005737">
    <property type="term" value="C:cytoplasm"/>
    <property type="evidence" value="ECO:0007669"/>
    <property type="project" value="UniProtKB-SubCell"/>
</dbReference>
<feature type="domain" description="Phosphoribosylformylglycinamidine synthase N-terminal" evidence="18">
    <location>
        <begin position="38"/>
        <end position="183"/>
    </location>
</feature>
<dbReference type="EC" id="6.3.5.3" evidence="14"/>
<dbReference type="InterPro" id="IPR036604">
    <property type="entry name" value="PurS-like_sf"/>
</dbReference>
<evidence type="ECO:0000256" key="13">
    <source>
        <dbReference type="ARBA" id="ARBA00057317"/>
    </source>
</evidence>
<feature type="active site" description="Nucleophile" evidence="14">
    <location>
        <position position="1383"/>
    </location>
</feature>
<keyword evidence="9 14" id="KW-0067">ATP-binding</keyword>
<feature type="region of interest" description="Disordered" evidence="15">
    <location>
        <begin position="672"/>
        <end position="787"/>
    </location>
</feature>
<feature type="compositionally biased region" description="Basic and acidic residues" evidence="15">
    <location>
        <begin position="718"/>
        <end position="732"/>
    </location>
</feature>
<evidence type="ECO:0000256" key="1">
    <source>
        <dbReference type="ARBA" id="ARBA00004496"/>
    </source>
</evidence>
<dbReference type="EMBL" id="CAADFR010000017">
    <property type="protein sequence ID" value="VFK37652.1"/>
    <property type="molecule type" value="Genomic_DNA"/>
</dbReference>
<dbReference type="SUPFAM" id="SSF82697">
    <property type="entry name" value="PurS-like"/>
    <property type="match status" value="1"/>
</dbReference>
<dbReference type="FunFam" id="3.40.50.880:FF:000008">
    <property type="entry name" value="Phosphoribosylformylglycinamidine synthase"/>
    <property type="match status" value="1"/>
</dbReference>
<evidence type="ECO:0000256" key="11">
    <source>
        <dbReference type="ARBA" id="ARBA00022962"/>
    </source>
</evidence>
<dbReference type="FunFam" id="3.30.1330.10:FF:000005">
    <property type="entry name" value="Phosphoribosylformylglycinamidine synthase"/>
    <property type="match status" value="1"/>
</dbReference>
<dbReference type="GO" id="GO:0006189">
    <property type="term" value="P:'de novo' IMP biosynthetic process"/>
    <property type="evidence" value="ECO:0007669"/>
    <property type="project" value="UniProtKB-UniRule"/>
</dbReference>
<dbReference type="NCBIfam" id="NF003672">
    <property type="entry name" value="PRK05297.1"/>
    <property type="match status" value="2"/>
</dbReference>
<proteinExistence type="inferred from homology"/>
<comment type="caution">
    <text evidence="14">Lacks conserved residue(s) required for the propagation of feature annotation.</text>
</comment>
<feature type="binding site" evidence="14">
    <location>
        <position position="946"/>
    </location>
    <ligand>
        <name>Mg(2+)</name>
        <dbReference type="ChEBI" id="CHEBI:18420"/>
    </ligand>
</feature>